<evidence type="ECO:0000313" key="1">
    <source>
        <dbReference type="EMBL" id="NWC13142.1"/>
    </source>
</evidence>
<gene>
    <name evidence="1" type="ORF">HX845_05800</name>
</gene>
<dbReference type="GO" id="GO:0008704">
    <property type="term" value="F:5-carboxymethyl-2-hydroxymuconate delta-isomerase activity"/>
    <property type="evidence" value="ECO:0007669"/>
    <property type="project" value="InterPro"/>
</dbReference>
<evidence type="ECO:0000313" key="2">
    <source>
        <dbReference type="Proteomes" id="UP000517547"/>
    </source>
</evidence>
<accession>A0A7Y7XVL8</accession>
<protein>
    <recommendedName>
        <fullName evidence="3">5-carboxymethyl-2-hydroxymuconate isomerase</fullName>
    </recommendedName>
</protein>
<dbReference type="Gene3D" id="3.30.429.10">
    <property type="entry name" value="Macrophage Migration Inhibitory Factor"/>
    <property type="match status" value="1"/>
</dbReference>
<reference evidence="1 2" key="1">
    <citation type="submission" date="2020-04" db="EMBL/GenBank/DDBJ databases">
        <title>Molecular characterization of pseudomonads from Agaricus bisporus reveal novel blotch 2 pathogens in Western Europe.</title>
        <authorList>
            <person name="Taparia T."/>
            <person name="Krijger M."/>
            <person name="Haynes E."/>
            <person name="Elpinstone J.G."/>
            <person name="Noble R."/>
            <person name="Van Der Wolf J."/>
        </authorList>
    </citation>
    <scope>NUCLEOTIDE SEQUENCE [LARGE SCALE GENOMIC DNA]</scope>
    <source>
        <strain evidence="1 2">IPO3738</strain>
    </source>
</reference>
<dbReference type="EMBL" id="JACAQE010000002">
    <property type="protein sequence ID" value="NWC13142.1"/>
    <property type="molecule type" value="Genomic_DNA"/>
</dbReference>
<dbReference type="RefSeq" id="WP_017126076.1">
    <property type="nucleotide sequence ID" value="NZ_JACAOK010000059.1"/>
</dbReference>
<organism evidence="1 2">
    <name type="scientific">Pseudomonas gingeri</name>
    <dbReference type="NCBI Taxonomy" id="117681"/>
    <lineage>
        <taxon>Bacteria</taxon>
        <taxon>Pseudomonadati</taxon>
        <taxon>Pseudomonadota</taxon>
        <taxon>Gammaproteobacteria</taxon>
        <taxon>Pseudomonadales</taxon>
        <taxon>Pseudomonadaceae</taxon>
        <taxon>Pseudomonas</taxon>
    </lineage>
</organism>
<evidence type="ECO:0008006" key="3">
    <source>
        <dbReference type="Google" id="ProtNLM"/>
    </source>
</evidence>
<dbReference type="InterPro" id="IPR014347">
    <property type="entry name" value="Tautomerase/MIF_sf"/>
</dbReference>
<dbReference type="SUPFAM" id="SSF55331">
    <property type="entry name" value="Tautomerase/MIF"/>
    <property type="match status" value="1"/>
</dbReference>
<dbReference type="GeneID" id="57659211"/>
<sequence length="133" mass="14835">MPHIVVESTAGLLSRLDFMQIMHTIHIDLAATGHAQLGDFKSRVHACHAALAGNDPHAEFVIARLITTNPRPREVQRQMAQIIHDRLVAAINAFDSPFWWQCCVFIESAERSSYLKTDSRQQSGLTFNAAPIS</sequence>
<proteinExistence type="predicted"/>
<name>A0A7Y7XVL8_9PSED</name>
<dbReference type="Proteomes" id="UP000517547">
    <property type="component" value="Unassembled WGS sequence"/>
</dbReference>
<dbReference type="Pfam" id="PF02962">
    <property type="entry name" value="CHMI"/>
    <property type="match status" value="1"/>
</dbReference>
<comment type="caution">
    <text evidence="1">The sequence shown here is derived from an EMBL/GenBank/DDBJ whole genome shotgun (WGS) entry which is preliminary data.</text>
</comment>
<dbReference type="InterPro" id="IPR004220">
    <property type="entry name" value="5-COMe_2-OHmuconate_Isoase"/>
</dbReference>
<dbReference type="AlphaFoldDB" id="A0A7Y7XVL8"/>